<comment type="caution">
    <text evidence="10">The sequence shown here is derived from an EMBL/GenBank/DDBJ whole genome shotgun (WGS) entry which is preliminary data.</text>
</comment>
<comment type="subcellular location">
    <subcellularLocation>
        <location evidence="1">Nucleus</location>
    </subcellularLocation>
</comment>
<gene>
    <name evidence="10" type="ORF">FRX48_00791</name>
</gene>
<proteinExistence type="predicted"/>
<organism evidence="10 11">
    <name type="scientific">Lasallia pustulata</name>
    <dbReference type="NCBI Taxonomy" id="136370"/>
    <lineage>
        <taxon>Eukaryota</taxon>
        <taxon>Fungi</taxon>
        <taxon>Dikarya</taxon>
        <taxon>Ascomycota</taxon>
        <taxon>Pezizomycotina</taxon>
        <taxon>Lecanoromycetes</taxon>
        <taxon>OSLEUM clade</taxon>
        <taxon>Umbilicariomycetidae</taxon>
        <taxon>Umbilicariales</taxon>
        <taxon>Umbilicariaceae</taxon>
        <taxon>Lasallia</taxon>
    </lineage>
</organism>
<dbReference type="OrthoDB" id="2283631at2759"/>
<dbReference type="InterPro" id="IPR036864">
    <property type="entry name" value="Zn2-C6_fun-type_DNA-bd_sf"/>
</dbReference>
<dbReference type="Proteomes" id="UP000324767">
    <property type="component" value="Unassembled WGS sequence"/>
</dbReference>
<evidence type="ECO:0000256" key="3">
    <source>
        <dbReference type="ARBA" id="ARBA00022833"/>
    </source>
</evidence>
<dbReference type="PANTHER" id="PTHR31313:SF79">
    <property type="entry name" value="C6 FINGER DOMAIN-CONTAINING PROTEIN"/>
    <property type="match status" value="1"/>
</dbReference>
<dbReference type="GO" id="GO:0000981">
    <property type="term" value="F:DNA-binding transcription factor activity, RNA polymerase II-specific"/>
    <property type="evidence" value="ECO:0007669"/>
    <property type="project" value="InterPro"/>
</dbReference>
<dbReference type="Pfam" id="PF00172">
    <property type="entry name" value="Zn_clus"/>
    <property type="match status" value="1"/>
</dbReference>
<accession>A0A5M8Q2Z4</accession>
<keyword evidence="4" id="KW-0805">Transcription regulation</keyword>
<feature type="compositionally biased region" description="Low complexity" evidence="8">
    <location>
        <begin position="697"/>
        <end position="706"/>
    </location>
</feature>
<keyword evidence="5" id="KW-0238">DNA-binding</keyword>
<evidence type="ECO:0000313" key="10">
    <source>
        <dbReference type="EMBL" id="KAA6416072.1"/>
    </source>
</evidence>
<reference evidence="10 11" key="1">
    <citation type="submission" date="2019-09" db="EMBL/GenBank/DDBJ databases">
        <title>The hologenome of the rock-dwelling lichen Lasallia pustulata.</title>
        <authorList>
            <person name="Greshake Tzovaras B."/>
            <person name="Segers F."/>
            <person name="Bicker A."/>
            <person name="Dal Grande F."/>
            <person name="Otte J."/>
            <person name="Hankeln T."/>
            <person name="Schmitt I."/>
            <person name="Ebersberger I."/>
        </authorList>
    </citation>
    <scope>NUCLEOTIDE SEQUENCE [LARGE SCALE GENOMIC DNA]</scope>
    <source>
        <strain evidence="10">A1-1</strain>
    </source>
</reference>
<keyword evidence="2" id="KW-0479">Metal-binding</keyword>
<dbReference type="GO" id="GO:0008270">
    <property type="term" value="F:zinc ion binding"/>
    <property type="evidence" value="ECO:0007669"/>
    <property type="project" value="InterPro"/>
</dbReference>
<feature type="region of interest" description="Disordered" evidence="8">
    <location>
        <begin position="672"/>
        <end position="762"/>
    </location>
</feature>
<keyword evidence="3" id="KW-0862">Zinc</keyword>
<dbReference type="EMBL" id="VXIT01000001">
    <property type="protein sequence ID" value="KAA6416072.1"/>
    <property type="molecule type" value="Genomic_DNA"/>
</dbReference>
<feature type="compositionally biased region" description="Gly residues" evidence="8">
    <location>
        <begin position="891"/>
        <end position="903"/>
    </location>
</feature>
<keyword evidence="7" id="KW-0539">Nucleus</keyword>
<keyword evidence="6" id="KW-0804">Transcription</keyword>
<evidence type="ECO:0000256" key="4">
    <source>
        <dbReference type="ARBA" id="ARBA00023015"/>
    </source>
</evidence>
<dbReference type="SMART" id="SM00066">
    <property type="entry name" value="GAL4"/>
    <property type="match status" value="1"/>
</dbReference>
<dbReference type="AlphaFoldDB" id="A0A5M8Q2Z4"/>
<dbReference type="GO" id="GO:0006351">
    <property type="term" value="P:DNA-templated transcription"/>
    <property type="evidence" value="ECO:0007669"/>
    <property type="project" value="InterPro"/>
</dbReference>
<dbReference type="GO" id="GO:0005634">
    <property type="term" value="C:nucleus"/>
    <property type="evidence" value="ECO:0007669"/>
    <property type="project" value="UniProtKB-SubCell"/>
</dbReference>
<dbReference type="SUPFAM" id="SSF57701">
    <property type="entry name" value="Zn2/Cys6 DNA-binding domain"/>
    <property type="match status" value="1"/>
</dbReference>
<dbReference type="Gene3D" id="4.10.240.10">
    <property type="entry name" value="Zn(2)-C6 fungal-type DNA-binding domain"/>
    <property type="match status" value="1"/>
</dbReference>
<evidence type="ECO:0000256" key="1">
    <source>
        <dbReference type="ARBA" id="ARBA00004123"/>
    </source>
</evidence>
<evidence type="ECO:0000256" key="6">
    <source>
        <dbReference type="ARBA" id="ARBA00023163"/>
    </source>
</evidence>
<evidence type="ECO:0000259" key="9">
    <source>
        <dbReference type="PROSITE" id="PS50048"/>
    </source>
</evidence>
<evidence type="ECO:0000256" key="2">
    <source>
        <dbReference type="ARBA" id="ARBA00022723"/>
    </source>
</evidence>
<dbReference type="Pfam" id="PF04082">
    <property type="entry name" value="Fungal_trans"/>
    <property type="match status" value="1"/>
</dbReference>
<sequence length="919" mass="102672">MQNISFAPPNLGLGDNKKNYVFVDEHNRHKRLKVMRACEGCRRRKIKCDAATTNAWPCAACVRLKLHCVPPRVNYDRSNTGGMHTSGLERVLVFDDSSGSGDEEYGQPTNLFSSQEIGRIPEQMHPTQLAYDDGLGTYHTPPYNQRSSSFHDFSYGNGNNIPMSAPEQAFQPQAPFQTPNSQHIRTVSNDEIWPQEQYSGYNLTDALGELKITENGIAPYITQQKKMLAEAPALEEFEVRLPPVSSGSGSTVRIPPELMPDEDQVMNYLNLFFTEIHPYVPVISKSYFYRQWQTNRGSISPLILEAIFACAGRLSDDPAQGAQWLALASKHEDCFMDVPRLSTIQALLLLLKARESAPKRGYYYRSWMTIKTVVTMAKDLELHEHYADHLEGRPCGSDSIECLTKTRIWQNIFICEMMIGGPQGRFDLGVDPDTVDIGVHRSLAGIEESEYQVSRQFSYLVRCIRNVRNMTDVYSKIKKKKDWGTDPRFVELNPSIAKWHDDLPSDLQLHYPSDGSPPWLPSHFIANLHCYYHLTILILHRPQLMYSGSFSADGSWKQHMILCYASAKSMCRLQEGILQQFGLRGFLCMQRGINFTIYAVLTCTMLHLVALTSPDPDFNTDAKEYFTRHMRILENCTSSWPMPEMQAQIDALREAFSANINKPFELRASFPYGSPGSTLTLQPSPPMEMPYQHENPSQKSSQSPPQTHYSQPITPPISADAYDPLDDKPPVPPMMMMTSGPPQQQQQQQQHQSLPDGISSAEDLGGWNPTRIFDQWDTAFGTPSTGIPAPAAAGHQPALSAPLNTASAMGALDMASLNDTLHHQQQQQQQPYHFVSSVAPLPAQVPQASHPAPYDQLAPSFVSPSMWRDTVASTYDSGGLKRRWDGRGSFLEGGGGGGQGGERGQGERPRGVASLSYLG</sequence>
<evidence type="ECO:0000256" key="8">
    <source>
        <dbReference type="SAM" id="MobiDB-lite"/>
    </source>
</evidence>
<dbReference type="PANTHER" id="PTHR31313">
    <property type="entry name" value="TY1 ENHANCER ACTIVATOR"/>
    <property type="match status" value="1"/>
</dbReference>
<dbReference type="PROSITE" id="PS00463">
    <property type="entry name" value="ZN2_CY6_FUNGAL_1"/>
    <property type="match status" value="1"/>
</dbReference>
<evidence type="ECO:0000256" key="7">
    <source>
        <dbReference type="ARBA" id="ARBA00023242"/>
    </source>
</evidence>
<dbReference type="InterPro" id="IPR007219">
    <property type="entry name" value="XnlR_reg_dom"/>
</dbReference>
<dbReference type="CDD" id="cd12148">
    <property type="entry name" value="fungal_TF_MHR"/>
    <property type="match status" value="1"/>
</dbReference>
<dbReference type="GO" id="GO:0003677">
    <property type="term" value="F:DNA binding"/>
    <property type="evidence" value="ECO:0007669"/>
    <property type="project" value="UniProtKB-KW"/>
</dbReference>
<feature type="compositionally biased region" description="Low complexity" evidence="8">
    <location>
        <begin position="734"/>
        <end position="752"/>
    </location>
</feature>
<evidence type="ECO:0000313" key="11">
    <source>
        <dbReference type="Proteomes" id="UP000324767"/>
    </source>
</evidence>
<feature type="region of interest" description="Disordered" evidence="8">
    <location>
        <begin position="876"/>
        <end position="919"/>
    </location>
</feature>
<name>A0A5M8Q2Z4_9LECA</name>
<protein>
    <recommendedName>
        <fullName evidence="9">Zn(2)-C6 fungal-type domain-containing protein</fullName>
    </recommendedName>
</protein>
<feature type="domain" description="Zn(2)-C6 fungal-type" evidence="9">
    <location>
        <begin position="37"/>
        <end position="69"/>
    </location>
</feature>
<dbReference type="PROSITE" id="PS50048">
    <property type="entry name" value="ZN2_CY6_FUNGAL_2"/>
    <property type="match status" value="1"/>
</dbReference>
<dbReference type="InterPro" id="IPR051615">
    <property type="entry name" value="Transcr_Regulatory_Elem"/>
</dbReference>
<dbReference type="InterPro" id="IPR001138">
    <property type="entry name" value="Zn2Cys6_DnaBD"/>
</dbReference>
<dbReference type="CDD" id="cd00067">
    <property type="entry name" value="GAL4"/>
    <property type="match status" value="1"/>
</dbReference>
<evidence type="ECO:0000256" key="5">
    <source>
        <dbReference type="ARBA" id="ARBA00023125"/>
    </source>
</evidence>